<dbReference type="GO" id="GO:0044423">
    <property type="term" value="C:virion component"/>
    <property type="evidence" value="ECO:0007669"/>
    <property type="project" value="UniProtKB-KW"/>
</dbReference>
<sequence>MAENVRVGKTDVDKILRRYDDAKSRRTKYNSLMEEAGFYAWPNAQDMVRNANQTEGLLRTTELYDSTALMAAYRMTSGIFTYLMPVGAKWFEFVAQLHNLNQNPEMQEWLSTATALVHKEIWRSNFQREMFITIRSMIVFGTGVISVEKVGDEIVFKSHHIGFMFFDNNSRGEIDTVYRQIFYTARQAAQEFGEENLSSSVKKALAAGNHEEKSEYVHCVAPNADFDSSKFSSTSKRVKSVYINIEDKTIIKRGGFDELPYFVARFSLAPQEIMGRGPAIEYLPEIKMLNRMKRTFIEAAEKVVNPALMVEDDGVIGQPVTSAGGMIYIRAGAQFPQALDTGTSVALNAEVIRDQQQVVKDGFFNSLFRTFEGLRNISSATESIMRKEDDLSLVSPAITSLQKEIFNLIIIRVLNLSIKAKRIPEPPVSFDFDIVYQGRLALAMSNVQTNAMEATLAKWQPYAQITNVLDNVDFDTSFRTSWLNSGAPAEGLKDFDVMTAERAEIKQLQMAQAQAEVADTASKAYRNVAKTAEPGSPAEQLV</sequence>
<name>A0A0F9MJX8_9ZZZZ</name>
<comment type="caution">
    <text evidence="7">The sequence shown here is derived from an EMBL/GenBank/DDBJ whole genome shotgun (WGS) entry which is preliminary data.</text>
</comment>
<dbReference type="EMBL" id="LAZR01004546">
    <property type="protein sequence ID" value="KKN07640.1"/>
    <property type="molecule type" value="Genomic_DNA"/>
</dbReference>
<keyword evidence="2" id="KW-1162">Viral penetration into host cytoplasm</keyword>
<gene>
    <name evidence="7" type="ORF">LCGC14_1064910</name>
</gene>
<comment type="subcellular location">
    <subcellularLocation>
        <location evidence="1">Virion</location>
    </subcellularLocation>
</comment>
<dbReference type="AlphaFoldDB" id="A0A0F9MJX8"/>
<evidence type="ECO:0000256" key="3">
    <source>
        <dbReference type="ARBA" id="ARBA00022612"/>
    </source>
</evidence>
<evidence type="ECO:0000256" key="4">
    <source>
        <dbReference type="ARBA" id="ARBA00022844"/>
    </source>
</evidence>
<proteinExistence type="predicted"/>
<dbReference type="Pfam" id="PF12236">
    <property type="entry name" value="Head-tail_con"/>
    <property type="match status" value="1"/>
</dbReference>
<keyword evidence="5" id="KW-0231">Viral genome packaging</keyword>
<evidence type="ECO:0000313" key="7">
    <source>
        <dbReference type="EMBL" id="KKN07640.1"/>
    </source>
</evidence>
<reference evidence="7" key="1">
    <citation type="journal article" date="2015" name="Nature">
        <title>Complex archaea that bridge the gap between prokaryotes and eukaryotes.</title>
        <authorList>
            <person name="Spang A."/>
            <person name="Saw J.H."/>
            <person name="Jorgensen S.L."/>
            <person name="Zaremba-Niedzwiedzka K."/>
            <person name="Martijn J."/>
            <person name="Lind A.E."/>
            <person name="van Eijk R."/>
            <person name="Schleper C."/>
            <person name="Guy L."/>
            <person name="Ettema T.J."/>
        </authorList>
    </citation>
    <scope>NUCLEOTIDE SEQUENCE</scope>
</reference>
<keyword evidence="3" id="KW-1188">Viral release from host cell</keyword>
<accession>A0A0F9MJX8</accession>
<keyword evidence="4" id="KW-0946">Virion</keyword>
<evidence type="ECO:0008006" key="8">
    <source>
        <dbReference type="Google" id="ProtNLM"/>
    </source>
</evidence>
<evidence type="ECO:0000256" key="5">
    <source>
        <dbReference type="ARBA" id="ARBA00023219"/>
    </source>
</evidence>
<dbReference type="InterPro" id="IPR020991">
    <property type="entry name" value="Connector_podovirus"/>
</dbReference>
<organism evidence="7">
    <name type="scientific">marine sediment metagenome</name>
    <dbReference type="NCBI Taxonomy" id="412755"/>
    <lineage>
        <taxon>unclassified sequences</taxon>
        <taxon>metagenomes</taxon>
        <taxon>ecological metagenomes</taxon>
    </lineage>
</organism>
<evidence type="ECO:0000256" key="1">
    <source>
        <dbReference type="ARBA" id="ARBA00004328"/>
    </source>
</evidence>
<evidence type="ECO:0000256" key="2">
    <source>
        <dbReference type="ARBA" id="ARBA00022595"/>
    </source>
</evidence>
<dbReference type="GO" id="GO:0046718">
    <property type="term" value="P:symbiont entry into host cell"/>
    <property type="evidence" value="ECO:0007669"/>
    <property type="project" value="UniProtKB-KW"/>
</dbReference>
<keyword evidence="6" id="KW-1160">Virus entry into host cell</keyword>
<protein>
    <recommendedName>
        <fullName evidence="8">Bacteriophage head to tail connecting protein</fullName>
    </recommendedName>
</protein>
<evidence type="ECO:0000256" key="6">
    <source>
        <dbReference type="ARBA" id="ARBA00023296"/>
    </source>
</evidence>